<gene>
    <name evidence="3" type="ORF">J2739_003750</name>
</gene>
<dbReference type="RefSeq" id="WP_309904324.1">
    <property type="nucleotide sequence ID" value="NZ_JAVDRF010000008.1"/>
</dbReference>
<keyword evidence="2" id="KW-0812">Transmembrane</keyword>
<proteinExistence type="predicted"/>
<feature type="transmembrane region" description="Helical" evidence="2">
    <location>
        <begin position="6"/>
        <end position="27"/>
    </location>
</feature>
<protein>
    <submittedName>
        <fullName evidence="3">Flp pilus assembly protein TadB</fullName>
    </submittedName>
</protein>
<feature type="region of interest" description="Disordered" evidence="1">
    <location>
        <begin position="29"/>
        <end position="61"/>
    </location>
</feature>
<keyword evidence="2" id="KW-0472">Membrane</keyword>
<reference evidence="3 4" key="1">
    <citation type="submission" date="2023-07" db="EMBL/GenBank/DDBJ databases">
        <title>Sorghum-associated microbial communities from plants grown in Nebraska, USA.</title>
        <authorList>
            <person name="Schachtman D."/>
        </authorList>
    </citation>
    <scope>NUCLEOTIDE SEQUENCE [LARGE SCALE GENOMIC DNA]</scope>
    <source>
        <strain evidence="3 4">DS1781</strain>
    </source>
</reference>
<dbReference type="EMBL" id="JAVDRF010000008">
    <property type="protein sequence ID" value="MDR6537964.1"/>
    <property type="molecule type" value="Genomic_DNA"/>
</dbReference>
<keyword evidence="2" id="KW-1133">Transmembrane helix</keyword>
<keyword evidence="4" id="KW-1185">Reference proteome</keyword>
<comment type="caution">
    <text evidence="3">The sequence shown here is derived from an EMBL/GenBank/DDBJ whole genome shotgun (WGS) entry which is preliminary data.</text>
</comment>
<dbReference type="Proteomes" id="UP001184230">
    <property type="component" value="Unassembled WGS sequence"/>
</dbReference>
<accession>A0ABU1NHP1</accession>
<evidence type="ECO:0000313" key="4">
    <source>
        <dbReference type="Proteomes" id="UP001184230"/>
    </source>
</evidence>
<sequence>MTDFGPVGIFVLIVTSAASFLLARWLSKRRRDSKRERERRSEEASQSRQVRRAQERRKARR</sequence>
<feature type="compositionally biased region" description="Basic residues" evidence="1">
    <location>
        <begin position="49"/>
        <end position="61"/>
    </location>
</feature>
<evidence type="ECO:0000256" key="2">
    <source>
        <dbReference type="SAM" id="Phobius"/>
    </source>
</evidence>
<organism evidence="3 4">
    <name type="scientific">Variovorax soli</name>
    <dbReference type="NCBI Taxonomy" id="376815"/>
    <lineage>
        <taxon>Bacteria</taxon>
        <taxon>Pseudomonadati</taxon>
        <taxon>Pseudomonadota</taxon>
        <taxon>Betaproteobacteria</taxon>
        <taxon>Burkholderiales</taxon>
        <taxon>Comamonadaceae</taxon>
        <taxon>Variovorax</taxon>
    </lineage>
</organism>
<evidence type="ECO:0000313" key="3">
    <source>
        <dbReference type="EMBL" id="MDR6537964.1"/>
    </source>
</evidence>
<name>A0ABU1NHP1_9BURK</name>
<feature type="compositionally biased region" description="Basic and acidic residues" evidence="1">
    <location>
        <begin position="33"/>
        <end position="45"/>
    </location>
</feature>
<evidence type="ECO:0000256" key="1">
    <source>
        <dbReference type="SAM" id="MobiDB-lite"/>
    </source>
</evidence>